<reference evidence="1 2" key="1">
    <citation type="submission" date="2010-08" db="EMBL/GenBank/DDBJ databases">
        <authorList>
            <person name="Durkin A.S."/>
            <person name="Madupu R."/>
            <person name="Torralba M."/>
            <person name="Gillis M."/>
            <person name="Methe B."/>
            <person name="Sutton G."/>
            <person name="Nelson K.E."/>
        </authorList>
    </citation>
    <scope>NUCLEOTIDE SEQUENCE [LARGE SCALE GENOMIC DNA]</scope>
    <source>
        <strain evidence="1 2">ACS-134-V-Col7a</strain>
    </source>
</reference>
<name>E1LB62_9FIRM</name>
<dbReference type="EMBL" id="AEDS01000036">
    <property type="protein sequence ID" value="EFL58122.1"/>
    <property type="molecule type" value="Genomic_DNA"/>
</dbReference>
<proteinExistence type="predicted"/>
<dbReference type="AlphaFoldDB" id="E1LB62"/>
<gene>
    <name evidence="1" type="ORF">HMPREF9684_1430</name>
</gene>
<evidence type="ECO:0000313" key="1">
    <source>
        <dbReference type="EMBL" id="EFL58122.1"/>
    </source>
</evidence>
<protein>
    <submittedName>
        <fullName evidence="1">Uncharacterized protein</fullName>
    </submittedName>
</protein>
<sequence length="54" mass="6259">MTEKSDFGPAKPEGRRQIRPVEDFSVIGLYIRIYTKEVFFSYRFLGTIAQVTVT</sequence>
<accession>E1LB62</accession>
<dbReference type="Proteomes" id="UP000005942">
    <property type="component" value="Unassembled WGS sequence"/>
</dbReference>
<evidence type="ECO:0000313" key="2">
    <source>
        <dbReference type="Proteomes" id="UP000005942"/>
    </source>
</evidence>
<organism evidence="1 2">
    <name type="scientific">Veillonella atypica ACS-134-V-Col7a</name>
    <dbReference type="NCBI Taxonomy" id="866778"/>
    <lineage>
        <taxon>Bacteria</taxon>
        <taxon>Bacillati</taxon>
        <taxon>Bacillota</taxon>
        <taxon>Negativicutes</taxon>
        <taxon>Veillonellales</taxon>
        <taxon>Veillonellaceae</taxon>
        <taxon>Veillonella</taxon>
    </lineage>
</organism>
<comment type="caution">
    <text evidence="1">The sequence shown here is derived from an EMBL/GenBank/DDBJ whole genome shotgun (WGS) entry which is preliminary data.</text>
</comment>